<evidence type="ECO:0000313" key="1">
    <source>
        <dbReference type="EMBL" id="KAJ7539669.1"/>
    </source>
</evidence>
<proteinExistence type="predicted"/>
<dbReference type="Proteomes" id="UP001162992">
    <property type="component" value="Chromosome 11"/>
</dbReference>
<sequence>MRSSLVIVLLLLDNSRFLPLNETRASWLLPFFLEAMAMAAKSSNLNPYRIQHQHQLQHGSHQIHASNYVTIQHSERGIGPLAGVHQNQLLRFCFCSFAVQQANTFLRKLWLADWLCDLAGSTPKNGPQI</sequence>
<gene>
    <name evidence="1" type="ORF">O6H91_11G104700</name>
</gene>
<dbReference type="EMBL" id="CM055102">
    <property type="protein sequence ID" value="KAJ7539669.1"/>
    <property type="molecule type" value="Genomic_DNA"/>
</dbReference>
<evidence type="ECO:0000313" key="2">
    <source>
        <dbReference type="Proteomes" id="UP001162992"/>
    </source>
</evidence>
<keyword evidence="2" id="KW-1185">Reference proteome</keyword>
<organism evidence="1 2">
    <name type="scientific">Diphasiastrum complanatum</name>
    <name type="common">Issler's clubmoss</name>
    <name type="synonym">Lycopodium complanatum</name>
    <dbReference type="NCBI Taxonomy" id="34168"/>
    <lineage>
        <taxon>Eukaryota</taxon>
        <taxon>Viridiplantae</taxon>
        <taxon>Streptophyta</taxon>
        <taxon>Embryophyta</taxon>
        <taxon>Tracheophyta</taxon>
        <taxon>Lycopodiopsida</taxon>
        <taxon>Lycopodiales</taxon>
        <taxon>Lycopodiaceae</taxon>
        <taxon>Lycopodioideae</taxon>
        <taxon>Diphasiastrum</taxon>
    </lineage>
</organism>
<name>A0ACC2CC65_DIPCM</name>
<accession>A0ACC2CC65</accession>
<comment type="caution">
    <text evidence="1">The sequence shown here is derived from an EMBL/GenBank/DDBJ whole genome shotgun (WGS) entry which is preliminary data.</text>
</comment>
<reference evidence="2" key="1">
    <citation type="journal article" date="2024" name="Proc. Natl. Acad. Sci. U.S.A.">
        <title>Extraordinary preservation of gene collinearity over three hundred million years revealed in homosporous lycophytes.</title>
        <authorList>
            <person name="Li C."/>
            <person name="Wickell D."/>
            <person name="Kuo L.Y."/>
            <person name="Chen X."/>
            <person name="Nie B."/>
            <person name="Liao X."/>
            <person name="Peng D."/>
            <person name="Ji J."/>
            <person name="Jenkins J."/>
            <person name="Williams M."/>
            <person name="Shu S."/>
            <person name="Plott C."/>
            <person name="Barry K."/>
            <person name="Rajasekar S."/>
            <person name="Grimwood J."/>
            <person name="Han X."/>
            <person name="Sun S."/>
            <person name="Hou Z."/>
            <person name="He W."/>
            <person name="Dai G."/>
            <person name="Sun C."/>
            <person name="Schmutz J."/>
            <person name="Leebens-Mack J.H."/>
            <person name="Li F.W."/>
            <person name="Wang L."/>
        </authorList>
    </citation>
    <scope>NUCLEOTIDE SEQUENCE [LARGE SCALE GENOMIC DNA]</scope>
    <source>
        <strain evidence="2">cv. PW_Plant_1</strain>
    </source>
</reference>
<protein>
    <submittedName>
        <fullName evidence="1">Uncharacterized protein</fullName>
    </submittedName>
</protein>